<evidence type="ECO:0000256" key="5">
    <source>
        <dbReference type="ARBA" id="ARBA00034327"/>
    </source>
</evidence>
<protein>
    <recommendedName>
        <fullName evidence="6">CD-NTase-associated protein 12</fullName>
        <ecNumber evidence="5">3.2.2.5</ecNumber>
    </recommendedName>
    <alternativeName>
        <fullName evidence="7">NAD(+) hydrolase</fullName>
    </alternativeName>
    <alternativeName>
        <fullName evidence="8">TIR-STING</fullName>
    </alternativeName>
</protein>
<dbReference type="AlphaFoldDB" id="A0A1G7L349"/>
<feature type="domain" description="Prokaryotic STING" evidence="11">
    <location>
        <begin position="153"/>
        <end position="302"/>
    </location>
</feature>
<reference evidence="12 13" key="1">
    <citation type="submission" date="2016-10" db="EMBL/GenBank/DDBJ databases">
        <authorList>
            <person name="de Groot N.N."/>
        </authorList>
    </citation>
    <scope>NUCLEOTIDE SEQUENCE [LARGE SCALE GENOMIC DNA]</scope>
    <source>
        <strain evidence="12 13">47C3B</strain>
    </source>
</reference>
<keyword evidence="3" id="KW-0051">Antiviral defense</keyword>
<feature type="domain" description="CD-NTase-associated protein 12/Pycsar effector protein TIR" evidence="10">
    <location>
        <begin position="4"/>
        <end position="120"/>
    </location>
</feature>
<evidence type="ECO:0000313" key="13">
    <source>
        <dbReference type="Proteomes" id="UP000199072"/>
    </source>
</evidence>
<gene>
    <name evidence="12" type="ORF">SAMN05216464_11819</name>
</gene>
<evidence type="ECO:0000256" key="1">
    <source>
        <dbReference type="ARBA" id="ARBA00022741"/>
    </source>
</evidence>
<evidence type="ECO:0000313" key="12">
    <source>
        <dbReference type="EMBL" id="SDF43918.1"/>
    </source>
</evidence>
<comment type="similarity">
    <text evidence="4">In the C-terminal section; belongs to the bacterial STING family.</text>
</comment>
<evidence type="ECO:0000256" key="7">
    <source>
        <dbReference type="ARBA" id="ARBA00034355"/>
    </source>
</evidence>
<dbReference type="Pfam" id="PF20300">
    <property type="entry name" value="prok_STING"/>
    <property type="match status" value="1"/>
</dbReference>
<keyword evidence="1" id="KW-0547">Nucleotide-binding</keyword>
<evidence type="ECO:0000256" key="3">
    <source>
        <dbReference type="ARBA" id="ARBA00023118"/>
    </source>
</evidence>
<evidence type="ECO:0000256" key="2">
    <source>
        <dbReference type="ARBA" id="ARBA00022801"/>
    </source>
</evidence>
<dbReference type="CDD" id="cd22659">
    <property type="entry name" value="STING_bact-like"/>
    <property type="match status" value="1"/>
</dbReference>
<dbReference type="GO" id="GO:0003953">
    <property type="term" value="F:NAD+ nucleosidase activity"/>
    <property type="evidence" value="ECO:0007669"/>
    <property type="project" value="UniProtKB-EC"/>
</dbReference>
<evidence type="ECO:0000256" key="9">
    <source>
        <dbReference type="ARBA" id="ARBA00049230"/>
    </source>
</evidence>
<evidence type="ECO:0000259" key="11">
    <source>
        <dbReference type="Pfam" id="PF20300"/>
    </source>
</evidence>
<accession>A0A1G7L349</accession>
<keyword evidence="2" id="KW-0378">Hydrolase</keyword>
<comment type="catalytic activity">
    <reaction evidence="9">
        <text>NAD(+) + H2O = ADP-D-ribose + nicotinamide + H(+)</text>
        <dbReference type="Rhea" id="RHEA:16301"/>
        <dbReference type="ChEBI" id="CHEBI:15377"/>
        <dbReference type="ChEBI" id="CHEBI:15378"/>
        <dbReference type="ChEBI" id="CHEBI:17154"/>
        <dbReference type="ChEBI" id="CHEBI:57540"/>
        <dbReference type="ChEBI" id="CHEBI:57967"/>
        <dbReference type="EC" id="3.2.2.5"/>
    </reaction>
</comment>
<evidence type="ECO:0000256" key="4">
    <source>
        <dbReference type="ARBA" id="ARBA00034315"/>
    </source>
</evidence>
<evidence type="ECO:0000256" key="8">
    <source>
        <dbReference type="ARBA" id="ARBA00034366"/>
    </source>
</evidence>
<proteinExistence type="inferred from homology"/>
<name>A0A1G7L349_9SPHI</name>
<dbReference type="InterPro" id="IPR019302">
    <property type="entry name" value="CAP12/PCTIR_TIR_dom"/>
</dbReference>
<keyword evidence="13" id="KW-1185">Reference proteome</keyword>
<dbReference type="EC" id="3.2.2.5" evidence="5"/>
<evidence type="ECO:0000259" key="10">
    <source>
        <dbReference type="Pfam" id="PF10137"/>
    </source>
</evidence>
<evidence type="ECO:0000256" key="6">
    <source>
        <dbReference type="ARBA" id="ARBA00034339"/>
    </source>
</evidence>
<dbReference type="STRING" id="1391627.SAMN05216464_11819"/>
<dbReference type="OrthoDB" id="5497289at2"/>
<dbReference type="Proteomes" id="UP000199072">
    <property type="component" value="Unassembled WGS sequence"/>
</dbReference>
<dbReference type="GO" id="GO:0051607">
    <property type="term" value="P:defense response to virus"/>
    <property type="evidence" value="ECO:0007669"/>
    <property type="project" value="UniProtKB-KW"/>
</dbReference>
<sequence>MKKRLFIGSSAEQITTLNEIIALIGDAADCTPWTNAFGHNESTLGALIKQTRLSDFAILLATKDDITKQRTATLTTPRDNVIFEFGLFLGAASPDRCFLVAEEDADLPSDLDGVTVAKFSRKPGEYNSLDKIVESIKTQIIKISNLSELGLLPSTALAIGYYNSFIKRVCEEIHSNNSITIEEKEVKVKSFKINIVIPATLDDSGVGNFTMLYNKKHELKGASTFVAAHATSKRGYPFHFKVDPPDQDMANPIDIHISDIPGTLSTIVECLKLYLPTGLVGFNIDMAYLEKRELQNFTQVLKFLIERNVATNGFVEVETEAKLIN</sequence>
<organism evidence="12 13">
    <name type="scientific">Mucilaginibacter pineti</name>
    <dbReference type="NCBI Taxonomy" id="1391627"/>
    <lineage>
        <taxon>Bacteria</taxon>
        <taxon>Pseudomonadati</taxon>
        <taxon>Bacteroidota</taxon>
        <taxon>Sphingobacteriia</taxon>
        <taxon>Sphingobacteriales</taxon>
        <taxon>Sphingobacteriaceae</taxon>
        <taxon>Mucilaginibacter</taxon>
    </lineage>
</organism>
<dbReference type="Pfam" id="PF10137">
    <property type="entry name" value="CAP12-PCTIR_TIR"/>
    <property type="match status" value="1"/>
</dbReference>
<dbReference type="GO" id="GO:0000166">
    <property type="term" value="F:nucleotide binding"/>
    <property type="evidence" value="ECO:0007669"/>
    <property type="project" value="UniProtKB-KW"/>
</dbReference>
<dbReference type="RefSeq" id="WP_091155374.1">
    <property type="nucleotide sequence ID" value="NZ_FNAI01000018.1"/>
</dbReference>
<dbReference type="InterPro" id="IPR046876">
    <property type="entry name" value="Prok_STING"/>
</dbReference>
<dbReference type="GO" id="GO:0050135">
    <property type="term" value="F:NADP+ nucleosidase activity"/>
    <property type="evidence" value="ECO:0007669"/>
    <property type="project" value="InterPro"/>
</dbReference>
<dbReference type="EMBL" id="FNAI01000018">
    <property type="protein sequence ID" value="SDF43918.1"/>
    <property type="molecule type" value="Genomic_DNA"/>
</dbReference>